<organism evidence="1 2">
    <name type="scientific">Streptomyces phage Heather</name>
    <dbReference type="NCBI Taxonomy" id="2562343"/>
    <lineage>
        <taxon>Viruses</taxon>
        <taxon>Duplodnaviria</taxon>
        <taxon>Heunggongvirae</taxon>
        <taxon>Uroviricota</taxon>
        <taxon>Caudoviricetes</taxon>
        <taxon>Colingsworthviridae</taxon>
        <taxon>Sebastisaurusvirus</taxon>
        <taxon>Sebastisaurusvirus heather</taxon>
    </lineage>
</organism>
<protein>
    <recommendedName>
        <fullName evidence="3">Lipoprotein</fullName>
    </recommendedName>
</protein>
<dbReference type="PROSITE" id="PS51257">
    <property type="entry name" value="PROKAR_LIPOPROTEIN"/>
    <property type="match status" value="1"/>
</dbReference>
<gene>
    <name evidence="1" type="primary">45</name>
    <name evidence="1" type="ORF">SEA_HEATHER_45</name>
</gene>
<accession>A0A4D6E5L9</accession>
<keyword evidence="2" id="KW-1185">Reference proteome</keyword>
<evidence type="ECO:0000313" key="2">
    <source>
        <dbReference type="Proteomes" id="UP000297168"/>
    </source>
</evidence>
<name>A0A4D6E5L9_9CAUD</name>
<proteinExistence type="predicted"/>
<evidence type="ECO:0008006" key="3">
    <source>
        <dbReference type="Google" id="ProtNLM"/>
    </source>
</evidence>
<sequence>MNRRAVATSLAGLALVGSVSLTACDPGPECVESHLETQWQPIFNGKTTTLHPVMISVCDRYAEPKESKSGT</sequence>
<reference evidence="2" key="1">
    <citation type="submission" date="2019-03" db="EMBL/GenBank/DDBJ databases">
        <authorList>
            <person name="Goralski S.M."/>
            <person name="Markward M.L."/>
            <person name="Addai K."/>
            <person name="Agarwal S."/>
            <person name="Ahmad I.M."/>
            <person name="Alumyar Y.S."/>
            <person name="An J."/>
            <person name="Antar T.E."/>
            <person name="Antony V."/>
            <person name="Arvin L.E."/>
            <person name="Atanasoff K.E."/>
            <person name="Ati R."/>
            <person name="Batista A."/>
            <person name="Bembuh M.L."/>
            <person name="Bhardvaj T.B."/>
            <person name="Brown C.J."/>
            <person name="Butt S.T."/>
            <person name="Cahn D."/>
            <person name="Canales I.-I."/>
            <person name="Carr K."/>
            <person name="Chen K.Z."/>
            <person name="Chen M."/>
            <person name="Chigurupati S."/>
            <person name="Chou C."/>
            <person name="Chung C.S."/>
            <person name="Cole S.T."/>
            <person name="Colson C.L."/>
            <person name="Dent D.M."/>
            <person name="Djiogo E.M."/>
            <person name="Domrachev B.M."/>
            <person name="Dwivedi J."/>
            <person name="Ehsani C."/>
            <person name="Essien U.A."/>
            <person name="Fakhar A."/>
            <person name="Flood S.H."/>
            <person name="Furletti G."/>
            <person name="Gebreegziabher M."/>
            <person name="Gruver-Williams A."/>
            <person name="Guldan M.L."/>
            <person name="Gurung S."/>
            <person name="Heo K."/>
            <person name="John R.A."/>
            <person name="Kabir L."/>
            <person name="Kaira H."/>
            <person name="Kane M.S."/>
            <person name="Karanja M."/>
            <person name="Karley A.N."/>
            <person name="Kelleher J."/>
            <person name="Khan A.M."/>
            <person name="Khan A."/>
            <person name="Kharel S."/>
            <person name="Kidane M."/>
            <person name="Konanur P."/>
            <person name="Kuo N.K."/>
            <person name="Kyaw G."/>
            <person name="Lahijan N."/>
            <person name="Lamm D.N."/>
            <person name="Lance S.V."/>
            <person name="Le C."/>
            <person name="Lee C.H."/>
            <person name="Leka D."/>
            <person name="Li C."/>
            <person name="Lim S.Y."/>
            <person name="Lo J."/>
            <person name="Ludwig S."/>
            <person name="Mahaney V.M."/>
            <person name="Mangukiya A."/>
            <person name="Mani D."/>
            <person name="Mariano P."/>
            <person name="Mbaekwe U."/>
            <person name="McGowan H."/>
            <person name="McNamara A."/>
            <person name="Mebrahtu S."/>
            <person name="Mohamed A."/>
            <person name="Mohamed M.E."/>
            <person name="Muntaka F."/>
            <person name="Naqvi T."/>
            <person name="Nengel A.M."/>
            <person name="Neupane S."/>
            <person name="Nguyen J."/>
            <person name="Nguyen J."/>
            <person name="Nwoji I.C."/>
            <person name="O'Brien T."/>
            <person name="Okusolubo T.A."/>
            <person name="Paek J."/>
            <person name="Pandithakoralag H."/>
            <person name="Parsa S."/>
            <person name="Perry C."/>
            <person name="Petrie C.R."/>
            <person name="Poteshman G.A."/>
            <person name="Quiros D."/>
            <person name="Rana S."/>
            <person name="Reister J."/>
            <person name="Reyes E."/>
            <person name="Riaz H.S."/>
            <person name="Roach T.L."/>
            <person name="Saikali A."/>
            <person name="Scalsky R."/>
            <person name="Schultz J.A."/>
            <person name="Scott C.F."/>
            <person name="Sekira M.D."/>
            <person name="Shee C.S."/>
            <person name="Shultz P."/>
            <person name="Siarez J.A."/>
            <person name="Simpson A.L."/>
            <person name="Singh S."/>
            <person name="Smith F.R."/>
            <person name="Smith S.A."/>
            <person name="Sobers S."/>
            <person name="Sobowale A.O."/>
            <person name="Somoza K.A."/>
            <person name="Song M."/>
            <person name="Spence R.N."/>
            <person name="Spruill R.A."/>
            <person name="Subedi A."/>
            <person name="Taj A.B."/>
            <person name="Thomas J."/>
            <person name="Todd J.C."/>
            <person name="Tran T."/>
            <person name="Varghese J."/>
            <person name="Vartanian E."/>
            <person name="Vega A."/>
            <person name="Vong A."/>
            <person name="Wachhaus L.E."/>
            <person name="Walter A.J."/>
            <person name="Wessel M.E."/>
            <person name="Azam A.M."/>
            <person name="Blocker D."/>
            <person name="Naeem N.-U.-A."/>
            <person name="Patel R."/>
            <person name="Shakarov P."/>
            <person name="Xie C.L."/>
            <person name="Zolnerowich N."/>
            <person name="Correa-Mendez M."/>
            <person name="Fabian M."/>
            <person name="Fishbein J."/>
            <person name="Harkles L."/>
            <person name="Reger N."/>
            <person name="Saleh S."/>
            <person name="Erill I."/>
            <person name="Caruso S.M."/>
            <person name="Garlena R.A."/>
            <person name="Russell D.A."/>
            <person name="Pope W.H."/>
            <person name="Jacobs-Sera D."/>
            <person name="Hatfull G.F."/>
        </authorList>
    </citation>
    <scope>NUCLEOTIDE SEQUENCE [LARGE SCALE GENOMIC DNA]</scope>
</reference>
<dbReference type="EMBL" id="MK686069">
    <property type="protein sequence ID" value="QBZ73415.1"/>
    <property type="molecule type" value="Genomic_DNA"/>
</dbReference>
<evidence type="ECO:0000313" key="1">
    <source>
        <dbReference type="EMBL" id="QBZ73415.1"/>
    </source>
</evidence>
<dbReference type="Proteomes" id="UP000297168">
    <property type="component" value="Segment"/>
</dbReference>